<accession>A0ABY4T169</accession>
<name>A0ABY4T169_9GAMM</name>
<keyword evidence="4" id="KW-1185">Reference proteome</keyword>
<keyword evidence="1" id="KW-1133">Transmembrane helix</keyword>
<dbReference type="Proteomes" id="UP001056681">
    <property type="component" value="Chromosome"/>
</dbReference>
<keyword evidence="1" id="KW-0472">Membrane</keyword>
<keyword evidence="3" id="KW-0808">Transferase</keyword>
<dbReference type="CDD" id="cd07990">
    <property type="entry name" value="LPLAT_LCLAT1-like"/>
    <property type="match status" value="1"/>
</dbReference>
<gene>
    <name evidence="3" type="ORF">IM816_00665</name>
</gene>
<dbReference type="SMART" id="SM00563">
    <property type="entry name" value="PlsC"/>
    <property type="match status" value="1"/>
</dbReference>
<dbReference type="PANTHER" id="PTHR10983:SF16">
    <property type="entry name" value="LYSOCARDIOLIPIN ACYLTRANSFERASE 1"/>
    <property type="match status" value="1"/>
</dbReference>
<evidence type="ECO:0000313" key="4">
    <source>
        <dbReference type="Proteomes" id="UP001056681"/>
    </source>
</evidence>
<proteinExistence type="predicted"/>
<evidence type="ECO:0000256" key="1">
    <source>
        <dbReference type="SAM" id="Phobius"/>
    </source>
</evidence>
<dbReference type="Pfam" id="PF01553">
    <property type="entry name" value="Acyltransferase"/>
    <property type="match status" value="1"/>
</dbReference>
<dbReference type="NCBIfam" id="NF010621">
    <property type="entry name" value="PRK14014.1"/>
    <property type="match status" value="1"/>
</dbReference>
<sequence length="301" mass="34218">MFASLPAFLRVPLVCVVLLVNTLLHVLPLFALTLLRLAIPVAAIRRGIGAALVGIAESWLSVNGWLFDAFTRTRWQVEGLEGLGPRENYLVVCNHQSWVDIPALQKVFNRRIPFMRFFLKSELIWVPLLGPAWWALDFPFMKRHSRQQLEARPELRGKDREATRRACEKFRHLPVSVMNFTEGTRFTRAKHDAQGSPYTHLLRPKAGGVAFVIDAMGDAIRHMLDVTIVYPDGSGTMMDMIAGRIREIRVHVRRLPILPALRGDYEGDAAFRERFQAWVNDLWAEKDARITAMLAAPATSR</sequence>
<reference evidence="3" key="1">
    <citation type="submission" date="2020-10" db="EMBL/GenBank/DDBJ databases">
        <title>Whole-genome sequence of Luteibacter sp. EIF3.</title>
        <authorList>
            <person name="Friedrich I."/>
            <person name="Hertel R."/>
            <person name="Daniel R."/>
        </authorList>
    </citation>
    <scope>NUCLEOTIDE SEQUENCE</scope>
    <source>
        <strain evidence="3">EIF3</strain>
    </source>
</reference>
<organism evidence="3 4">
    <name type="scientific">Luteibacter flocculans</name>
    <dbReference type="NCBI Taxonomy" id="2780091"/>
    <lineage>
        <taxon>Bacteria</taxon>
        <taxon>Pseudomonadati</taxon>
        <taxon>Pseudomonadota</taxon>
        <taxon>Gammaproteobacteria</taxon>
        <taxon>Lysobacterales</taxon>
        <taxon>Rhodanobacteraceae</taxon>
        <taxon>Luteibacter</taxon>
    </lineage>
</organism>
<keyword evidence="1" id="KW-0812">Transmembrane</keyword>
<protein>
    <submittedName>
        <fullName evidence="3">Acyltransferase</fullName>
    </submittedName>
</protein>
<feature type="transmembrane region" description="Helical" evidence="1">
    <location>
        <begin position="12"/>
        <end position="35"/>
    </location>
</feature>
<dbReference type="EMBL" id="CP063231">
    <property type="protein sequence ID" value="URL58688.1"/>
    <property type="molecule type" value="Genomic_DNA"/>
</dbReference>
<evidence type="ECO:0000313" key="3">
    <source>
        <dbReference type="EMBL" id="URL58688.1"/>
    </source>
</evidence>
<dbReference type="SUPFAM" id="SSF69593">
    <property type="entry name" value="Glycerol-3-phosphate (1)-acyltransferase"/>
    <property type="match status" value="1"/>
</dbReference>
<dbReference type="InterPro" id="IPR002123">
    <property type="entry name" value="Plipid/glycerol_acylTrfase"/>
</dbReference>
<dbReference type="GO" id="GO:0016746">
    <property type="term" value="F:acyltransferase activity"/>
    <property type="evidence" value="ECO:0007669"/>
    <property type="project" value="UniProtKB-KW"/>
</dbReference>
<dbReference type="PANTHER" id="PTHR10983">
    <property type="entry name" value="1-ACYLGLYCEROL-3-PHOSPHATE ACYLTRANSFERASE-RELATED"/>
    <property type="match status" value="1"/>
</dbReference>
<dbReference type="RefSeq" id="WP_250339376.1">
    <property type="nucleotide sequence ID" value="NZ_CP063231.1"/>
</dbReference>
<keyword evidence="3" id="KW-0012">Acyltransferase</keyword>
<feature type="domain" description="Phospholipid/glycerol acyltransferase" evidence="2">
    <location>
        <begin position="89"/>
        <end position="231"/>
    </location>
</feature>
<evidence type="ECO:0000259" key="2">
    <source>
        <dbReference type="SMART" id="SM00563"/>
    </source>
</evidence>